<dbReference type="Pfam" id="PF14390">
    <property type="entry name" value="DUF4420"/>
    <property type="match status" value="1"/>
</dbReference>
<name>A0A9X1HNV9_9BACT</name>
<evidence type="ECO:0000313" key="1">
    <source>
        <dbReference type="EMBL" id="MCA6075598.1"/>
    </source>
</evidence>
<evidence type="ECO:0000313" key="2">
    <source>
        <dbReference type="Proteomes" id="UP001139409"/>
    </source>
</evidence>
<reference evidence="1" key="1">
    <citation type="submission" date="2021-09" db="EMBL/GenBank/DDBJ databases">
        <title>Fulvivirga sp. isolated from coastal sediment.</title>
        <authorList>
            <person name="Yu H."/>
        </authorList>
    </citation>
    <scope>NUCLEOTIDE SEQUENCE</scope>
    <source>
        <strain evidence="1">1062</strain>
    </source>
</reference>
<organism evidence="1 2">
    <name type="scientific">Fulvivirga sedimenti</name>
    <dbReference type="NCBI Taxonomy" id="2879465"/>
    <lineage>
        <taxon>Bacteria</taxon>
        <taxon>Pseudomonadati</taxon>
        <taxon>Bacteroidota</taxon>
        <taxon>Cytophagia</taxon>
        <taxon>Cytophagales</taxon>
        <taxon>Fulvivirgaceae</taxon>
        <taxon>Fulvivirga</taxon>
    </lineage>
</organism>
<accession>A0A9X1HNV9</accession>
<dbReference type="EMBL" id="JAIXNE010000002">
    <property type="protein sequence ID" value="MCA6075598.1"/>
    <property type="molecule type" value="Genomic_DNA"/>
</dbReference>
<gene>
    <name evidence="1" type="ORF">LDX50_12020</name>
</gene>
<keyword evidence="2" id="KW-1185">Reference proteome</keyword>
<protein>
    <submittedName>
        <fullName evidence="1">PD-(D/E)XK motif protein</fullName>
    </submittedName>
</protein>
<dbReference type="Proteomes" id="UP001139409">
    <property type="component" value="Unassembled WGS sequence"/>
</dbReference>
<sequence length="294" mass="34458">MKDYQLNIIQDRLSPDRKILEVRFNNKDNLRRLFSPKLKYIHFSKIDGVMLVDTVLDSLTKSFNNIIYSLKERIDETTSVEEFIELFNRTFKDLIKLASKDKKISINTARGLYGEMLFILGKLENCGKEQFEEILQAWRRPAPSMHDFDFGDYCCEIKTISRKSTSLRINSEYQLEALPNKKLYLKCYRFDNIPEGKKDSLGIIFLQILELLKSPDLIEIFYSKCANDRVNYLGPKYTPLDYEFTLLNESTYEVNQDEFPRIKLKDLSPGLNDVNYNIDLSVMENFKISNGHTT</sequence>
<comment type="caution">
    <text evidence="1">The sequence shown here is derived from an EMBL/GenBank/DDBJ whole genome shotgun (WGS) entry which is preliminary data.</text>
</comment>
<dbReference type="RefSeq" id="WP_225698695.1">
    <property type="nucleotide sequence ID" value="NZ_JAIXNE010000002.1"/>
</dbReference>
<proteinExistence type="predicted"/>
<dbReference type="AlphaFoldDB" id="A0A9X1HNV9"/>
<dbReference type="InterPro" id="IPR025534">
    <property type="entry name" value="DUF4420"/>
</dbReference>